<gene>
    <name evidence="3" type="primary">INCA1</name>
</gene>
<protein>
    <submittedName>
        <fullName evidence="3">Protein INCA1</fullName>
    </submittedName>
</protein>
<name>A0ABM4G1R0_9AVES</name>
<evidence type="ECO:0000313" key="2">
    <source>
        <dbReference type="Proteomes" id="UP001652627"/>
    </source>
</evidence>
<organism evidence="2 3">
    <name type="scientific">Apteryx mantelli</name>
    <name type="common">North Island brown kiwi</name>
    <dbReference type="NCBI Taxonomy" id="2696672"/>
    <lineage>
        <taxon>Eukaryota</taxon>
        <taxon>Metazoa</taxon>
        <taxon>Chordata</taxon>
        <taxon>Craniata</taxon>
        <taxon>Vertebrata</taxon>
        <taxon>Euteleostomi</taxon>
        <taxon>Archelosauria</taxon>
        <taxon>Archosauria</taxon>
        <taxon>Dinosauria</taxon>
        <taxon>Saurischia</taxon>
        <taxon>Theropoda</taxon>
        <taxon>Coelurosauria</taxon>
        <taxon>Aves</taxon>
        <taxon>Palaeognathae</taxon>
        <taxon>Apterygiformes</taxon>
        <taxon>Apterygidae</taxon>
        <taxon>Apteryx</taxon>
    </lineage>
</organism>
<feature type="region of interest" description="Disordered" evidence="1">
    <location>
        <begin position="156"/>
        <end position="178"/>
    </location>
</feature>
<dbReference type="GeneID" id="136995209"/>
<dbReference type="RefSeq" id="XP_067171129.1">
    <property type="nucleotide sequence ID" value="XM_067315028.1"/>
</dbReference>
<evidence type="ECO:0000313" key="3">
    <source>
        <dbReference type="RefSeq" id="XP_067171129.1"/>
    </source>
</evidence>
<feature type="compositionally biased region" description="Gly residues" evidence="1">
    <location>
        <begin position="111"/>
        <end position="121"/>
    </location>
</feature>
<feature type="region of interest" description="Disordered" evidence="1">
    <location>
        <begin position="99"/>
        <end position="141"/>
    </location>
</feature>
<proteinExistence type="predicted"/>
<dbReference type="InterPro" id="IPR026238">
    <property type="entry name" value="INCA1"/>
</dbReference>
<feature type="compositionally biased region" description="Low complexity" evidence="1">
    <location>
        <begin position="99"/>
        <end position="110"/>
    </location>
</feature>
<feature type="region of interest" description="Disordered" evidence="1">
    <location>
        <begin position="22"/>
        <end position="60"/>
    </location>
</feature>
<dbReference type="Pfam" id="PF15142">
    <property type="entry name" value="INCA1"/>
    <property type="match status" value="1"/>
</dbReference>
<keyword evidence="2" id="KW-1185">Reference proteome</keyword>
<evidence type="ECO:0000256" key="1">
    <source>
        <dbReference type="SAM" id="MobiDB-lite"/>
    </source>
</evidence>
<reference evidence="3" key="1">
    <citation type="submission" date="2025-08" db="UniProtKB">
        <authorList>
            <consortium name="RefSeq"/>
        </authorList>
    </citation>
    <scope>IDENTIFICATION</scope>
    <source>
        <tissue evidence="3">Blood</tissue>
    </source>
</reference>
<sequence>MDGCHEIPPFLLHADALQQAAGWPELPSPRELCGRKRRRPPSERPETPVGSHLEELKRRQSSIDELKRQLWGGYAAAVPAEETPSAEAAAWIWRPEPSGAAAGAEVSSVGPGNGVKAGGFGVAKAPNRCPPSPPPQAAAAPPWHWEFPLSAAASRAPARLPGSCRPPGLPWALGRHEE</sequence>
<accession>A0ABM4G1R0</accession>
<feature type="compositionally biased region" description="Basic and acidic residues" evidence="1">
    <location>
        <begin position="40"/>
        <end position="60"/>
    </location>
</feature>
<dbReference type="Proteomes" id="UP001652627">
    <property type="component" value="Chromosome 40"/>
</dbReference>